<dbReference type="PATRIC" id="fig|34065.5.peg.4841"/>
<gene>
    <name evidence="1" type="ORF">ALO63_03374</name>
</gene>
<organism evidence="1 2">
    <name type="scientific">Pseudomonas amygdali pv. mori</name>
    <dbReference type="NCBI Taxonomy" id="34065"/>
    <lineage>
        <taxon>Bacteria</taxon>
        <taxon>Pseudomonadati</taxon>
        <taxon>Pseudomonadota</taxon>
        <taxon>Gammaproteobacteria</taxon>
        <taxon>Pseudomonadales</taxon>
        <taxon>Pseudomonadaceae</taxon>
        <taxon>Pseudomonas</taxon>
        <taxon>Pseudomonas amygdali</taxon>
    </lineage>
</organism>
<dbReference type="Proteomes" id="UP000050420">
    <property type="component" value="Unassembled WGS sequence"/>
</dbReference>
<sequence length="46" mass="5217">MKRLIGLILVLAGVLYPFAVYWGTEHFAPWQFALLLGSLWLARALT</sequence>
<proteinExistence type="predicted"/>
<dbReference type="AlphaFoldDB" id="A0A0P9X6M6"/>
<accession>A0A0P9X6M6</accession>
<comment type="caution">
    <text evidence="1">The sequence shown here is derived from an EMBL/GenBank/DDBJ whole genome shotgun (WGS) entry which is preliminary data.</text>
</comment>
<name>A0A0P9X6M6_PSEA0</name>
<feature type="non-terminal residue" evidence="1">
    <location>
        <position position="46"/>
    </location>
</feature>
<dbReference type="EMBL" id="LJQU01000396">
    <property type="protein sequence ID" value="KPX90570.1"/>
    <property type="molecule type" value="Genomic_DNA"/>
</dbReference>
<protein>
    <submittedName>
        <fullName evidence="1">Uncharacterized protein</fullName>
    </submittedName>
</protein>
<reference evidence="1 2" key="1">
    <citation type="submission" date="2015-09" db="EMBL/GenBank/DDBJ databases">
        <title>Genome announcement of multiple Pseudomonas syringae strains.</title>
        <authorList>
            <person name="Thakur S."/>
            <person name="Wang P.W."/>
            <person name="Gong Y."/>
            <person name="Weir B.S."/>
            <person name="Guttman D.S."/>
        </authorList>
    </citation>
    <scope>NUCLEOTIDE SEQUENCE [LARGE SCALE GENOMIC DNA]</scope>
    <source>
        <strain evidence="1 2">ICMP4331</strain>
    </source>
</reference>
<evidence type="ECO:0000313" key="1">
    <source>
        <dbReference type="EMBL" id="KPX90570.1"/>
    </source>
</evidence>
<evidence type="ECO:0000313" key="2">
    <source>
        <dbReference type="Proteomes" id="UP000050420"/>
    </source>
</evidence>